<gene>
    <name evidence="3" type="ORF">THF1A12_1000004</name>
</gene>
<reference evidence="3" key="1">
    <citation type="submission" date="2022-01" db="EMBL/GenBank/DDBJ databases">
        <authorList>
            <person name="Lagorce A."/>
        </authorList>
    </citation>
    <scope>NUCLEOTIDE SEQUENCE</scope>
    <source>
        <strain evidence="3">Th15_F1_A12</strain>
    </source>
</reference>
<evidence type="ECO:0000313" key="3">
    <source>
        <dbReference type="EMBL" id="CAH1569804.1"/>
    </source>
</evidence>
<feature type="region of interest" description="Disordered" evidence="1">
    <location>
        <begin position="188"/>
        <end position="214"/>
    </location>
</feature>
<proteinExistence type="predicted"/>
<organism evidence="3 4">
    <name type="scientific">Vibrio jasicida</name>
    <dbReference type="NCBI Taxonomy" id="766224"/>
    <lineage>
        <taxon>Bacteria</taxon>
        <taxon>Pseudomonadati</taxon>
        <taxon>Pseudomonadota</taxon>
        <taxon>Gammaproteobacteria</taxon>
        <taxon>Vibrionales</taxon>
        <taxon>Vibrionaceae</taxon>
        <taxon>Vibrio</taxon>
    </lineage>
</organism>
<keyword evidence="2" id="KW-0472">Membrane</keyword>
<sequence length="297" mass="32339">MQLLYSEQRENAFLLLLMACFSIGLMLFGSRLADFVMPEPLVKEEEKEVVSLMLAPISPDNSTLEAEDSSNRPLSESASLSEAEKLSDEEVDTKDGAIFMLAKEPEPEPEKPVATQANSDAQALSAMFGASLGAKSEVIVAKTSTVSQKEAGKKATSSSQKSTNNSAAFDINDNDGVNKALVNARDSLREETTSQGNGSTNKSELLSREKSNQSGKVEQHIATLFADVNQELRRLMMVYGLRKQSVRVTLYFTQGVVDNVSLNEGSADFKREVQSLLIGRRIEMAHTGTKSHVLVVN</sequence>
<feature type="region of interest" description="Disordered" evidence="1">
    <location>
        <begin position="144"/>
        <end position="173"/>
    </location>
</feature>
<feature type="region of interest" description="Disordered" evidence="1">
    <location>
        <begin position="60"/>
        <end position="90"/>
    </location>
</feature>
<name>A0AAU9QI41_9VIBR</name>
<feature type="transmembrane region" description="Helical" evidence="2">
    <location>
        <begin position="12"/>
        <end position="33"/>
    </location>
</feature>
<dbReference type="EMBL" id="CAKMUD010000003">
    <property type="protein sequence ID" value="CAH1569804.1"/>
    <property type="molecule type" value="Genomic_DNA"/>
</dbReference>
<keyword evidence="2" id="KW-1133">Transmembrane helix</keyword>
<comment type="caution">
    <text evidence="3">The sequence shown here is derived from an EMBL/GenBank/DDBJ whole genome shotgun (WGS) entry which is preliminary data.</text>
</comment>
<dbReference type="Proteomes" id="UP001295462">
    <property type="component" value="Unassembled WGS sequence"/>
</dbReference>
<evidence type="ECO:0000256" key="2">
    <source>
        <dbReference type="SAM" id="Phobius"/>
    </source>
</evidence>
<accession>A0AAU9QI41</accession>
<dbReference type="RefSeq" id="WP_409929436.1">
    <property type="nucleotide sequence ID" value="NZ_CAKMUD010000003.1"/>
</dbReference>
<evidence type="ECO:0000256" key="1">
    <source>
        <dbReference type="SAM" id="MobiDB-lite"/>
    </source>
</evidence>
<protein>
    <submittedName>
        <fullName evidence="3">Uncharacterized protein</fullName>
    </submittedName>
</protein>
<keyword evidence="2" id="KW-0812">Transmembrane</keyword>
<feature type="compositionally biased region" description="Polar residues" evidence="1">
    <location>
        <begin position="193"/>
        <end position="204"/>
    </location>
</feature>
<evidence type="ECO:0000313" key="4">
    <source>
        <dbReference type="Proteomes" id="UP001295462"/>
    </source>
</evidence>
<dbReference type="AlphaFoldDB" id="A0AAU9QI41"/>
<feature type="compositionally biased region" description="Polar residues" evidence="1">
    <location>
        <begin position="155"/>
        <end position="167"/>
    </location>
</feature>